<organism evidence="6">
    <name type="scientific">Echinococcus granulosus</name>
    <name type="common">Hydatid tapeworm</name>
    <dbReference type="NCBI Taxonomy" id="6210"/>
    <lineage>
        <taxon>Eukaryota</taxon>
        <taxon>Metazoa</taxon>
        <taxon>Spiralia</taxon>
        <taxon>Lophotrochozoa</taxon>
        <taxon>Platyhelminthes</taxon>
        <taxon>Cestoda</taxon>
        <taxon>Eucestoda</taxon>
        <taxon>Cyclophyllidea</taxon>
        <taxon>Taeniidae</taxon>
        <taxon>Echinococcus</taxon>
        <taxon>Echinococcus granulosus group</taxon>
    </lineage>
</organism>
<comment type="similarity">
    <text evidence="1">Belongs to the protein-tyrosine phosphatase family. Non-receptor class dual specificity subfamily.</text>
</comment>
<dbReference type="PANTHER" id="PTHR45848:SF4">
    <property type="entry name" value="DUAL SPECIFICITY PROTEIN PHOSPHATASE 12"/>
    <property type="match status" value="1"/>
</dbReference>
<evidence type="ECO:0000313" key="6">
    <source>
        <dbReference type="EMBL" id="CDS19739.1"/>
    </source>
</evidence>
<keyword evidence="3" id="KW-0378">Hydrolase</keyword>
<sequence>MMDEIIPGLWLGSRPDVSKISTLHCNGIKAILTVDLQPLPLSAFSPFKRLYIPANDTPYENLLKSFEKAITFIEENIRSGVLVHWSATIVIAYLMWRFRMSFGEAYEKVLRSRRVSPNDGFVSQLKCFEKMNFTYDPSSEAYKEFQSQYGNCGLLFTRKFFSAYLGAQIHMHSPFLPAYYSCRLCRNPVFHSDEIISHNRPPEKKNSEEIPCGEGELFTEYLEWMNNLTCEIQGKLYCTRCLAKLGSYNWCGERCTCGKWITPAFHFARKHLDEIRMPSLTMTTATQRLGATTEVDETAGSN</sequence>
<evidence type="ECO:0000256" key="4">
    <source>
        <dbReference type="ARBA" id="ARBA00022912"/>
    </source>
</evidence>
<reference evidence="6" key="2">
    <citation type="submission" date="2014-06" db="EMBL/GenBank/DDBJ databases">
        <authorList>
            <person name="Aslett M."/>
        </authorList>
    </citation>
    <scope>NUCLEOTIDE SEQUENCE</scope>
</reference>
<evidence type="ECO:0000313" key="7">
    <source>
        <dbReference type="Proteomes" id="UP000492820"/>
    </source>
</evidence>
<reference evidence="8" key="3">
    <citation type="submission" date="2020-10" db="UniProtKB">
        <authorList>
            <consortium name="WormBaseParasite"/>
        </authorList>
    </citation>
    <scope>IDENTIFICATION</scope>
</reference>
<dbReference type="GO" id="GO:0004725">
    <property type="term" value="F:protein tyrosine phosphatase activity"/>
    <property type="evidence" value="ECO:0007669"/>
    <property type="project" value="UniProtKB-EC"/>
</dbReference>
<dbReference type="GO" id="GO:0008138">
    <property type="term" value="F:protein tyrosine/serine/threonine phosphatase activity"/>
    <property type="evidence" value="ECO:0007669"/>
    <property type="project" value="InterPro"/>
</dbReference>
<dbReference type="InterPro" id="IPR016278">
    <property type="entry name" value="DUSP12"/>
</dbReference>
<evidence type="ECO:0000259" key="5">
    <source>
        <dbReference type="SMART" id="SM00195"/>
    </source>
</evidence>
<evidence type="ECO:0000256" key="3">
    <source>
        <dbReference type="ARBA" id="ARBA00022801"/>
    </source>
</evidence>
<dbReference type="AlphaFoldDB" id="A0A068WQ32"/>
<dbReference type="PANTHER" id="PTHR45848">
    <property type="entry name" value="DUAL SPECIFICITY PROTEIN PHOSPHATASE 12 FAMILY MEMBER"/>
    <property type="match status" value="1"/>
</dbReference>
<protein>
    <recommendedName>
        <fullName evidence="2">protein-tyrosine-phosphatase</fullName>
        <ecNumber evidence="2">3.1.3.48</ecNumber>
    </recommendedName>
</protein>
<feature type="domain" description="Tyrosine-protein phosphatase" evidence="5">
    <location>
        <begin position="1"/>
        <end position="131"/>
    </location>
</feature>
<keyword evidence="4" id="KW-0904">Protein phosphatase</keyword>
<evidence type="ECO:0000313" key="8">
    <source>
        <dbReference type="WBParaSite" id="EgrG_000507100"/>
    </source>
</evidence>
<accession>A0A068WQ32</accession>
<dbReference type="EMBL" id="LK028579">
    <property type="protein sequence ID" value="CDS19739.1"/>
    <property type="molecule type" value="Genomic_DNA"/>
</dbReference>
<evidence type="ECO:0000256" key="1">
    <source>
        <dbReference type="ARBA" id="ARBA00008601"/>
    </source>
</evidence>
<dbReference type="WBParaSite" id="EgrG_000507100">
    <property type="protein sequence ID" value="EgrG_000507100"/>
    <property type="gene ID" value="EgrG_000507100"/>
</dbReference>
<dbReference type="Gene3D" id="3.90.190.10">
    <property type="entry name" value="Protein tyrosine phosphatase superfamily"/>
    <property type="match status" value="1"/>
</dbReference>
<dbReference type="InterPro" id="IPR020422">
    <property type="entry name" value="TYR_PHOSPHATASE_DUAL_dom"/>
</dbReference>
<dbReference type="CDD" id="cd14498">
    <property type="entry name" value="DSP"/>
    <property type="match status" value="1"/>
</dbReference>
<gene>
    <name evidence="6" type="ORF">EgrG_000507100</name>
</gene>
<dbReference type="EC" id="3.1.3.48" evidence="2"/>
<dbReference type="Proteomes" id="UP000492820">
    <property type="component" value="Unassembled WGS sequence"/>
</dbReference>
<name>A0A068WQ32_ECHGR</name>
<dbReference type="PIRSF" id="PIRSF000941">
    <property type="entry name" value="DUSP12"/>
    <property type="match status" value="1"/>
</dbReference>
<dbReference type="InterPro" id="IPR029021">
    <property type="entry name" value="Prot-tyrosine_phosphatase-like"/>
</dbReference>
<dbReference type="InterPro" id="IPR000340">
    <property type="entry name" value="Dual-sp_phosphatase_cat-dom"/>
</dbReference>
<dbReference type="SMART" id="SM00195">
    <property type="entry name" value="DSPc"/>
    <property type="match status" value="1"/>
</dbReference>
<evidence type="ECO:0000256" key="2">
    <source>
        <dbReference type="ARBA" id="ARBA00013064"/>
    </source>
</evidence>
<dbReference type="SUPFAM" id="SSF52799">
    <property type="entry name" value="(Phosphotyrosine protein) phosphatases II"/>
    <property type="match status" value="1"/>
</dbReference>
<proteinExistence type="inferred from homology"/>
<reference evidence="6 7" key="1">
    <citation type="journal article" date="2013" name="Nature">
        <title>The genomes of four tapeworm species reveal adaptations to parasitism.</title>
        <authorList>
            <person name="Tsai I.J."/>
            <person name="Zarowiecki M."/>
            <person name="Holroyd N."/>
            <person name="Garciarrubio A."/>
            <person name="Sanchez-Flores A."/>
            <person name="Brooks K.L."/>
            <person name="Tracey A."/>
            <person name="Bobes R.J."/>
            <person name="Fragoso G."/>
            <person name="Sciutto E."/>
            <person name="Aslett M."/>
            <person name="Beasley H."/>
            <person name="Bennett H.M."/>
            <person name="Cai J."/>
            <person name="Camicia F."/>
            <person name="Clark R."/>
            <person name="Cucher M."/>
            <person name="De Silva N."/>
            <person name="Day T.A."/>
            <person name="Deplazes P."/>
            <person name="Estrada K."/>
            <person name="Fernandez C."/>
            <person name="Holland P.W."/>
            <person name="Hou J."/>
            <person name="Hu S."/>
            <person name="Huckvale T."/>
            <person name="Hung S.S."/>
            <person name="Kamenetzky L."/>
            <person name="Keane J.A."/>
            <person name="Kiss F."/>
            <person name="Koziol U."/>
            <person name="Lambert O."/>
            <person name="Liu K."/>
            <person name="Luo X."/>
            <person name="Luo Y."/>
            <person name="Macchiaroli N."/>
            <person name="Nichol S."/>
            <person name="Paps J."/>
            <person name="Parkinson J."/>
            <person name="Pouchkina-Stantcheva N."/>
            <person name="Riddiford N."/>
            <person name="Rosenzvit M."/>
            <person name="Salinas G."/>
            <person name="Wasmuth J.D."/>
            <person name="Zamanian M."/>
            <person name="Zheng Y."/>
            <person name="Cai X."/>
            <person name="Soberon X."/>
            <person name="Olson P.D."/>
            <person name="Laclette J.P."/>
            <person name="Brehm K."/>
            <person name="Berriman M."/>
            <person name="Garciarrubio A."/>
            <person name="Bobes R.J."/>
            <person name="Fragoso G."/>
            <person name="Sanchez-Flores A."/>
            <person name="Estrada K."/>
            <person name="Cevallos M.A."/>
            <person name="Morett E."/>
            <person name="Gonzalez V."/>
            <person name="Portillo T."/>
            <person name="Ochoa-Leyva A."/>
            <person name="Jose M.V."/>
            <person name="Sciutto E."/>
            <person name="Landa A."/>
            <person name="Jimenez L."/>
            <person name="Valdes V."/>
            <person name="Carrero J.C."/>
            <person name="Larralde C."/>
            <person name="Morales-Montor J."/>
            <person name="Limon-Lason J."/>
            <person name="Soberon X."/>
            <person name="Laclette J.P."/>
        </authorList>
    </citation>
    <scope>NUCLEOTIDE SEQUENCE [LARGE SCALE GENOMIC DNA]</scope>
</reference>
<dbReference type="Pfam" id="PF00782">
    <property type="entry name" value="DSPc"/>
    <property type="match status" value="1"/>
</dbReference>